<keyword evidence="15" id="KW-0511">Multifunctional enzyme</keyword>
<comment type="function">
    <text evidence="16">Catalyzes three sequential steps of tetrahydrofolate biosynthesis.</text>
</comment>
<dbReference type="GO" id="GO:0046872">
    <property type="term" value="F:metal ion binding"/>
    <property type="evidence" value="ECO:0007669"/>
    <property type="project" value="UniProtKB-UniRule"/>
</dbReference>
<dbReference type="PROSITE" id="PS50972">
    <property type="entry name" value="PTERIN_BINDING"/>
    <property type="match status" value="1"/>
</dbReference>
<dbReference type="PROSITE" id="PS00792">
    <property type="entry name" value="DHPS_1"/>
    <property type="match status" value="1"/>
</dbReference>
<dbReference type="UniPathway" id="UPA00077">
    <property type="reaction ID" value="UER00155"/>
</dbReference>
<dbReference type="PIRSF" id="PIRSF000741">
    <property type="entry name" value="Folic_acid_synth"/>
    <property type="match status" value="1"/>
</dbReference>
<comment type="catalytic activity">
    <reaction evidence="2">
        <text>6-hydroxymethyl-7,8-dihydropterin + ATP = (7,8-dihydropterin-6-yl)methyl diphosphate + AMP + H(+)</text>
        <dbReference type="Rhea" id="RHEA:11412"/>
        <dbReference type="ChEBI" id="CHEBI:15378"/>
        <dbReference type="ChEBI" id="CHEBI:30616"/>
        <dbReference type="ChEBI" id="CHEBI:44841"/>
        <dbReference type="ChEBI" id="CHEBI:72950"/>
        <dbReference type="ChEBI" id="CHEBI:456215"/>
        <dbReference type="EC" id="2.7.6.3"/>
    </reaction>
</comment>
<dbReference type="Pfam" id="PF02152">
    <property type="entry name" value="FolB"/>
    <property type="match status" value="2"/>
</dbReference>
<dbReference type="OrthoDB" id="615426at2759"/>
<dbReference type="HOGENOM" id="CLU_008023_2_0_1"/>
<dbReference type="PANTHER" id="PTHR20941:SF1">
    <property type="entry name" value="FOLIC ACID SYNTHESIS PROTEIN FOL1"/>
    <property type="match status" value="1"/>
</dbReference>
<keyword evidence="14 16" id="KW-0289">Folate biosynthesis</keyword>
<dbReference type="FunFam" id="3.20.20.20:FF:000014">
    <property type="entry name" value="Folic acid synthesis protein fol1"/>
    <property type="match status" value="1"/>
</dbReference>
<comment type="cofactor">
    <cofactor evidence="3 16">
        <name>Mg(2+)</name>
        <dbReference type="ChEBI" id="CHEBI:18420"/>
    </cofactor>
</comment>
<dbReference type="InParanoid" id="G8ZSJ4"/>
<dbReference type="CDD" id="cd00483">
    <property type="entry name" value="HPPK"/>
    <property type="match status" value="1"/>
</dbReference>
<dbReference type="Gene3D" id="3.30.1130.10">
    <property type="match status" value="2"/>
</dbReference>
<dbReference type="InterPro" id="IPR006157">
    <property type="entry name" value="FolB_dom"/>
</dbReference>
<dbReference type="SUPFAM" id="SSF55083">
    <property type="entry name" value="6-hydroxymethyl-7,8-dihydropterin pyrophosphokinase, HPPK"/>
    <property type="match status" value="1"/>
</dbReference>
<dbReference type="GO" id="GO:0046654">
    <property type="term" value="P:tetrahydrofolate biosynthetic process"/>
    <property type="evidence" value="ECO:0007669"/>
    <property type="project" value="UniProtKB-UniRule"/>
</dbReference>
<dbReference type="Gene3D" id="3.30.70.560">
    <property type="entry name" value="7,8-Dihydro-6-hydroxymethylpterin-pyrophosphokinase HPPK"/>
    <property type="match status" value="1"/>
</dbReference>
<comment type="similarity">
    <text evidence="6 16">In the N-terminal section; belongs to the DHNA family.</text>
</comment>
<dbReference type="GO" id="GO:0016301">
    <property type="term" value="F:kinase activity"/>
    <property type="evidence" value="ECO:0007669"/>
    <property type="project" value="UniProtKB-UniRule"/>
</dbReference>
<keyword evidence="8 16" id="KW-0808">Transferase</keyword>
<evidence type="ECO:0000256" key="16">
    <source>
        <dbReference type="PIRNR" id="PIRNR000741"/>
    </source>
</evidence>
<dbReference type="InterPro" id="IPR035907">
    <property type="entry name" value="Hppk_sf"/>
</dbReference>
<dbReference type="NCBIfam" id="TIGR01498">
    <property type="entry name" value="folK"/>
    <property type="match status" value="1"/>
</dbReference>
<dbReference type="SUPFAM" id="SSF55620">
    <property type="entry name" value="Tetrahydrobiopterin biosynthesis enzymes-like"/>
    <property type="match status" value="2"/>
</dbReference>
<evidence type="ECO:0000256" key="9">
    <source>
        <dbReference type="ARBA" id="ARBA00022723"/>
    </source>
</evidence>
<comment type="similarity">
    <text evidence="16">In the central section; belongs to the HPPK family.</text>
</comment>
<dbReference type="STRING" id="1076872.G8ZSJ4"/>
<dbReference type="InterPro" id="IPR000489">
    <property type="entry name" value="Pterin-binding_dom"/>
</dbReference>
<dbReference type="Pfam" id="PF01288">
    <property type="entry name" value="HPPK"/>
    <property type="match status" value="1"/>
</dbReference>
<dbReference type="InterPro" id="IPR011005">
    <property type="entry name" value="Dihydropteroate_synth-like_sf"/>
</dbReference>
<dbReference type="InterPro" id="IPR006390">
    <property type="entry name" value="DHP_synth_dom"/>
</dbReference>
<keyword evidence="10 16" id="KW-0547">Nucleotide-binding</keyword>
<dbReference type="SMART" id="SM00905">
    <property type="entry name" value="FolB"/>
    <property type="match status" value="2"/>
</dbReference>
<name>G8ZSJ4_TORDE</name>
<dbReference type="GO" id="GO:0004156">
    <property type="term" value="F:dihydropteroate synthase activity"/>
    <property type="evidence" value="ECO:0007669"/>
    <property type="project" value="UniProtKB-UniRule"/>
</dbReference>
<organism evidence="18 19">
    <name type="scientific">Torulaspora delbrueckii</name>
    <name type="common">Yeast</name>
    <name type="synonym">Candida colliculosa</name>
    <dbReference type="NCBI Taxonomy" id="4950"/>
    <lineage>
        <taxon>Eukaryota</taxon>
        <taxon>Fungi</taxon>
        <taxon>Dikarya</taxon>
        <taxon>Ascomycota</taxon>
        <taxon>Saccharomycotina</taxon>
        <taxon>Saccharomycetes</taxon>
        <taxon>Saccharomycetales</taxon>
        <taxon>Saccharomycetaceae</taxon>
        <taxon>Torulaspora</taxon>
    </lineage>
</organism>
<dbReference type="InterPro" id="IPR000550">
    <property type="entry name" value="Hppk"/>
</dbReference>
<evidence type="ECO:0000256" key="11">
    <source>
        <dbReference type="ARBA" id="ARBA00022777"/>
    </source>
</evidence>
<evidence type="ECO:0000256" key="3">
    <source>
        <dbReference type="ARBA" id="ARBA00001946"/>
    </source>
</evidence>
<gene>
    <name evidence="18" type="primary">TDEL0C05970</name>
    <name evidence="18" type="ORF">TDEL_0C05970</name>
</gene>
<dbReference type="KEGG" id="tdl:TDEL_0C05970"/>
<comment type="catalytic activity">
    <reaction evidence="1">
        <text>(7,8-dihydropterin-6-yl)methyl diphosphate + 4-aminobenzoate = 7,8-dihydropteroate + diphosphate</text>
        <dbReference type="Rhea" id="RHEA:19949"/>
        <dbReference type="ChEBI" id="CHEBI:17836"/>
        <dbReference type="ChEBI" id="CHEBI:17839"/>
        <dbReference type="ChEBI" id="CHEBI:33019"/>
        <dbReference type="ChEBI" id="CHEBI:72950"/>
        <dbReference type="EC" id="2.5.1.15"/>
    </reaction>
</comment>
<proteinExistence type="inferred from homology"/>
<evidence type="ECO:0000256" key="5">
    <source>
        <dbReference type="ARBA" id="ARBA00005051"/>
    </source>
</evidence>
<dbReference type="AlphaFoldDB" id="G8ZSJ4"/>
<keyword evidence="13 16" id="KW-0460">Magnesium</keyword>
<dbReference type="InterPro" id="IPR016261">
    <property type="entry name" value="Folic_acid_synth"/>
</dbReference>
<protein>
    <recommendedName>
        <fullName evidence="16">Folic acid synthesis protein fol1</fullName>
    </recommendedName>
</protein>
<evidence type="ECO:0000256" key="7">
    <source>
        <dbReference type="ARBA" id="ARBA00009951"/>
    </source>
</evidence>
<keyword evidence="19" id="KW-1185">Reference proteome</keyword>
<evidence type="ECO:0000256" key="15">
    <source>
        <dbReference type="ARBA" id="ARBA00023268"/>
    </source>
</evidence>
<dbReference type="GO" id="GO:0003848">
    <property type="term" value="F:2-amino-4-hydroxy-6-hydroxymethyldihydropteridine diphosphokinase activity"/>
    <property type="evidence" value="ECO:0007669"/>
    <property type="project" value="UniProtKB-UniRule"/>
</dbReference>
<evidence type="ECO:0000256" key="6">
    <source>
        <dbReference type="ARBA" id="ARBA00009640"/>
    </source>
</evidence>
<dbReference type="GO" id="GO:0046656">
    <property type="term" value="P:folic acid biosynthetic process"/>
    <property type="evidence" value="ECO:0007669"/>
    <property type="project" value="UniProtKB-UniRule"/>
</dbReference>
<dbReference type="Proteomes" id="UP000005627">
    <property type="component" value="Chromosome 3"/>
</dbReference>
<keyword evidence="11 16" id="KW-0418">Kinase</keyword>
<dbReference type="CDD" id="cd00739">
    <property type="entry name" value="DHPS"/>
    <property type="match status" value="1"/>
</dbReference>
<dbReference type="Pfam" id="PF00809">
    <property type="entry name" value="Pterin_bind"/>
    <property type="match status" value="1"/>
</dbReference>
<dbReference type="PANTHER" id="PTHR20941">
    <property type="entry name" value="FOLATE SYNTHESIS PROTEINS"/>
    <property type="match status" value="1"/>
</dbReference>
<dbReference type="Gene3D" id="3.20.20.20">
    <property type="entry name" value="Dihydropteroate synthase-like"/>
    <property type="match status" value="1"/>
</dbReference>
<dbReference type="PROSITE" id="PS00794">
    <property type="entry name" value="HPPK"/>
    <property type="match status" value="1"/>
</dbReference>
<evidence type="ECO:0000256" key="2">
    <source>
        <dbReference type="ARBA" id="ARBA00000198"/>
    </source>
</evidence>
<dbReference type="eggNOG" id="KOG2544">
    <property type="taxonomic scope" value="Eukaryota"/>
</dbReference>
<evidence type="ECO:0000259" key="17">
    <source>
        <dbReference type="PROSITE" id="PS50972"/>
    </source>
</evidence>
<comment type="similarity">
    <text evidence="7 16">In the C-terminal section; belongs to the DHPS family.</text>
</comment>
<dbReference type="FunCoup" id="G8ZSJ4">
    <property type="interactions" value="274"/>
</dbReference>
<evidence type="ECO:0000256" key="12">
    <source>
        <dbReference type="ARBA" id="ARBA00022840"/>
    </source>
</evidence>
<keyword evidence="12 16" id="KW-0067">ATP-binding</keyword>
<sequence>MKDQVHIEDLRVETAIGPDSWNQNNSQQCFLTLDMQTDFSKAAAGDDLNYTLNYAVISRDVMKHVQTKANWGSLGNLSKSITNYVMSKFIGIDSLRLRVQTRTGHIRSDDISCVINENRNSDENLEHNMLHISNLKMLTLIGVFTFERLQKQYITLDLKIPWPKEAPCHASYKSVIEDTVQLVENSNFLTVEALVESVAAIISENALFQKYPEMPIEVKVIKLNAITATSGVGVSCVRRATEVEHSEVSSAPNSNLNRETLSLPIRNDEQEGNGSSVGTWNVAYLAFGSNIGDKLQNVRLALDLLSQRAQIKIKTMSSLFESEPMYFADQDTYLNGCIKIETTYSPQELLKCCKEIEYEELKRIKKFDNGPRIIDLDIVMYLNGLDKQVVVDDDNLAVPHARMLERSFVLEPLCEILPPDQTHPLTTEPLIDHLKQLYSRGNKDDLLRNLVPIGFSNSLTDFLKFDNVTEQQTVSNVSKRINRSPTLLMGILNTTPDSFSDGGVHYSDVEEQLSYVKQMCQDAFKLQSKILIDIGGCSTRPKSVQVSEEIELERVIPIIKAIRACKEIPQDDVIISIDTYRSAVAREAVNAGANIINDISGGTFDPKMYAVVASNPRVGYVLSHIRGNISNMVKQTDYEEKVEDNISTYLFDEVNKDPETALIRTIGKELSEMYSRAIEKGISRWQIILDPGIGFAKNGKQNLEIIRQLPLLKNFSCKLENGNFVNLRNLPVLVGPSRKQFIGKITRDETPSDRDFATGAIITCCIGFGADIVRVHNVKECSKAVKLADALYKQVL</sequence>
<dbReference type="InterPro" id="IPR043133">
    <property type="entry name" value="GTP-CH-I_C/QueF"/>
</dbReference>
<evidence type="ECO:0000256" key="13">
    <source>
        <dbReference type="ARBA" id="ARBA00022842"/>
    </source>
</evidence>
<comment type="pathway">
    <text evidence="4">Cofactor biosynthesis; tetrahydrofolate biosynthesis; 7,8-dihydrofolate from 2-amino-4-hydroxy-6-hydroxymethyl-7,8-dihydropteridine diphosphate and 4-aminobenzoate: step 1/2.</text>
</comment>
<evidence type="ECO:0000256" key="14">
    <source>
        <dbReference type="ARBA" id="ARBA00022909"/>
    </source>
</evidence>
<feature type="domain" description="Pterin-binding" evidence="17">
    <location>
        <begin position="486"/>
        <end position="786"/>
    </location>
</feature>
<reference evidence="18 19" key="1">
    <citation type="journal article" date="2011" name="Proc. Natl. Acad. Sci. U.S.A.">
        <title>Evolutionary erosion of yeast sex chromosomes by mating-type switching accidents.</title>
        <authorList>
            <person name="Gordon J.L."/>
            <person name="Armisen D."/>
            <person name="Proux-Wera E."/>
            <person name="Oheigeartaigh S.S."/>
            <person name="Byrne K.P."/>
            <person name="Wolfe K.H."/>
        </authorList>
    </citation>
    <scope>NUCLEOTIDE SEQUENCE [LARGE SCALE GENOMIC DNA]</scope>
    <source>
        <strain evidence="19">ATCC 10662 / CBS 1146 / NBRC 0425 / NCYC 2629 / NRRL Y-866</strain>
    </source>
</reference>
<dbReference type="SUPFAM" id="SSF51717">
    <property type="entry name" value="Dihydropteroate synthetase-like"/>
    <property type="match status" value="1"/>
</dbReference>
<evidence type="ECO:0000313" key="18">
    <source>
        <dbReference type="EMBL" id="CCE91486.1"/>
    </source>
</evidence>
<accession>G8ZSJ4</accession>
<dbReference type="InterPro" id="IPR045031">
    <property type="entry name" value="DHP_synth-like"/>
</dbReference>
<dbReference type="RefSeq" id="XP_003680697.1">
    <property type="nucleotide sequence ID" value="XM_003680649.1"/>
</dbReference>
<dbReference type="NCBIfam" id="TIGR00526">
    <property type="entry name" value="folB_dom"/>
    <property type="match status" value="2"/>
</dbReference>
<evidence type="ECO:0000256" key="8">
    <source>
        <dbReference type="ARBA" id="ARBA00022679"/>
    </source>
</evidence>
<keyword evidence="16" id="KW-0456">Lyase</keyword>
<dbReference type="GO" id="GO:0005524">
    <property type="term" value="F:ATP binding"/>
    <property type="evidence" value="ECO:0007669"/>
    <property type="project" value="UniProtKB-UniRule"/>
</dbReference>
<evidence type="ECO:0000256" key="10">
    <source>
        <dbReference type="ARBA" id="ARBA00022741"/>
    </source>
</evidence>
<dbReference type="GeneID" id="11501904"/>
<comment type="pathway">
    <text evidence="5">Cofactor biosynthesis; tetrahydrofolate biosynthesis; 2-amino-4-hydroxy-6-hydroxymethyl-7,8-dihydropteridine diphosphate from 7,8-dihydroneopterin triphosphate: step 4/4.</text>
</comment>
<evidence type="ECO:0000256" key="4">
    <source>
        <dbReference type="ARBA" id="ARBA00004763"/>
    </source>
</evidence>
<keyword evidence="9 16" id="KW-0479">Metal-binding</keyword>
<dbReference type="GO" id="GO:0005740">
    <property type="term" value="C:mitochondrial envelope"/>
    <property type="evidence" value="ECO:0007669"/>
    <property type="project" value="EnsemblFungi"/>
</dbReference>
<evidence type="ECO:0000313" key="19">
    <source>
        <dbReference type="Proteomes" id="UP000005627"/>
    </source>
</evidence>
<dbReference type="EMBL" id="HE616744">
    <property type="protein sequence ID" value="CCE91486.1"/>
    <property type="molecule type" value="Genomic_DNA"/>
</dbReference>
<dbReference type="GO" id="GO:0004150">
    <property type="term" value="F:dihydroneopterin aldolase activity"/>
    <property type="evidence" value="ECO:0007669"/>
    <property type="project" value="UniProtKB-UniRule"/>
</dbReference>
<evidence type="ECO:0000256" key="1">
    <source>
        <dbReference type="ARBA" id="ARBA00000012"/>
    </source>
</evidence>